<dbReference type="CDD" id="cd01283">
    <property type="entry name" value="cytidine_deaminase"/>
    <property type="match status" value="1"/>
</dbReference>
<dbReference type="GO" id="GO:0045087">
    <property type="term" value="P:innate immune response"/>
    <property type="evidence" value="ECO:0007669"/>
    <property type="project" value="UniProtKB-KW"/>
</dbReference>
<dbReference type="KEGG" id="tmu:101348163"/>
<dbReference type="Gene3D" id="3.40.140.10">
    <property type="entry name" value="Cytidine Deaminase, domain 2"/>
    <property type="match status" value="2"/>
</dbReference>
<dbReference type="PANTHER" id="PTHR13857:SF45">
    <property type="entry name" value="DNA DC-DU-EDITING ENZYME APOBEC-3F"/>
    <property type="match status" value="1"/>
</dbReference>
<dbReference type="PROSITE" id="PS00903">
    <property type="entry name" value="CYT_DCMP_DEAMINASES_1"/>
    <property type="match status" value="1"/>
</dbReference>
<dbReference type="InterPro" id="IPR016193">
    <property type="entry name" value="Cytidine_deaminase-like"/>
</dbReference>
<dbReference type="GO" id="GO:0000932">
    <property type="term" value="C:P-body"/>
    <property type="evidence" value="ECO:0007669"/>
    <property type="project" value="TreeGrafter"/>
</dbReference>
<proteinExistence type="inferred from homology"/>
<evidence type="ECO:0000256" key="4">
    <source>
        <dbReference type="ARBA" id="ARBA00022723"/>
    </source>
</evidence>
<evidence type="ECO:0000256" key="2">
    <source>
        <dbReference type="ARBA" id="ARBA00006576"/>
    </source>
</evidence>
<dbReference type="GO" id="GO:0070383">
    <property type="term" value="P:DNA cytosine deamination"/>
    <property type="evidence" value="ECO:0007669"/>
    <property type="project" value="TreeGrafter"/>
</dbReference>
<organism evidence="12 13">
    <name type="scientific">Trichechus manatus latirostris</name>
    <name type="common">Florida manatee</name>
    <dbReference type="NCBI Taxonomy" id="127582"/>
    <lineage>
        <taxon>Eukaryota</taxon>
        <taxon>Metazoa</taxon>
        <taxon>Chordata</taxon>
        <taxon>Craniata</taxon>
        <taxon>Vertebrata</taxon>
        <taxon>Euteleostomi</taxon>
        <taxon>Mammalia</taxon>
        <taxon>Eutheria</taxon>
        <taxon>Afrotheria</taxon>
        <taxon>Sirenia</taxon>
        <taxon>Trichechidae</taxon>
        <taxon>Trichechus</taxon>
    </lineage>
</organism>
<dbReference type="SUPFAM" id="SSF53927">
    <property type="entry name" value="Cytidine deaminase-like"/>
    <property type="match status" value="2"/>
</dbReference>
<evidence type="ECO:0000256" key="8">
    <source>
        <dbReference type="ARBA" id="ARBA00023118"/>
    </source>
</evidence>
<keyword evidence="5" id="KW-0378">Hydrolase</keyword>
<dbReference type="GO" id="GO:0004126">
    <property type="term" value="F:cytidine deaminase activity"/>
    <property type="evidence" value="ECO:0007669"/>
    <property type="project" value="TreeGrafter"/>
</dbReference>
<gene>
    <name evidence="13" type="primary">LOC101348163</name>
</gene>
<keyword evidence="8" id="KW-0051">Antiviral defense</keyword>
<dbReference type="GeneID" id="101348163"/>
<dbReference type="EC" id="3.5.4.38" evidence="9"/>
<comment type="similarity">
    <text evidence="2">Belongs to the cytidine and deoxycytidylate deaminase family.</text>
</comment>
<sequence length="385" mass="45868">MLSSPQTPGTRKPMKTLAPDEFSFNFENLRLAHGRNTTFLCFQVETKAPPSLNSPDSGIFQNQDHCPSHHHAEMVFLTWFQKRLSPAQHYEVTWYMSWSPCSRCAVQVAKFLKSNSTVNLSIFVARLYYPRELETKDGLHSLWQAGAQVQIMFFQDFKYCWENFVNNEGKPFQPWKNLDENSKDWDTELKDIHRNTTDLLTEEMFYSQFYNREKKSSIPRKTYLCYQLNEPQPVKRCLHYKKGYHAVTRFIDGIVSMNLDPARSYDITCYFTWSPCNRYARKLVSFIEDYPNLRLKVYTSRLYFHWCWTNMQGLQHLQNSRVTVAVMTFRDFEYCWKNFVDNQGKPFEPWEKLDLYSQSTERRLRRILKPLTPDVLNEDFGNLHL</sequence>
<evidence type="ECO:0000256" key="5">
    <source>
        <dbReference type="ARBA" id="ARBA00022801"/>
    </source>
</evidence>
<dbReference type="GO" id="GO:0003723">
    <property type="term" value="F:RNA binding"/>
    <property type="evidence" value="ECO:0007669"/>
    <property type="project" value="TreeGrafter"/>
</dbReference>
<protein>
    <recommendedName>
        <fullName evidence="9">single-stranded DNA cytosine deaminase</fullName>
        <ecNumber evidence="9">3.5.4.38</ecNumber>
    </recommendedName>
</protein>
<feature type="domain" description="CMP/dCMP-type deaminase" evidence="11">
    <location>
        <begin position="201"/>
        <end position="317"/>
    </location>
</feature>
<keyword evidence="12" id="KW-1185">Reference proteome</keyword>
<dbReference type="InterPro" id="IPR002125">
    <property type="entry name" value="CMP_dCMP_dom"/>
</dbReference>
<dbReference type="GO" id="GO:0016554">
    <property type="term" value="P:cytidine to uridine editing"/>
    <property type="evidence" value="ECO:0007669"/>
    <property type="project" value="TreeGrafter"/>
</dbReference>
<keyword evidence="7" id="KW-0391">Immunity</keyword>
<keyword evidence="3" id="KW-0399">Innate immunity</keyword>
<dbReference type="PANTHER" id="PTHR13857">
    <property type="entry name" value="MRNA EDITING ENZYME"/>
    <property type="match status" value="1"/>
</dbReference>
<dbReference type="PROSITE" id="PS51747">
    <property type="entry name" value="CYT_DCMP_DEAMINASES_2"/>
    <property type="match status" value="2"/>
</dbReference>
<evidence type="ECO:0000313" key="13">
    <source>
        <dbReference type="RefSeq" id="XP_023584820.1"/>
    </source>
</evidence>
<evidence type="ECO:0000256" key="10">
    <source>
        <dbReference type="ARBA" id="ARBA00049114"/>
    </source>
</evidence>
<dbReference type="InterPro" id="IPR016192">
    <property type="entry name" value="APOBEC/CMP_deaminase_Zn-bd"/>
</dbReference>
<keyword evidence="6" id="KW-0862">Zinc</keyword>
<comment type="cofactor">
    <cofactor evidence="1">
        <name>Zn(2+)</name>
        <dbReference type="ChEBI" id="CHEBI:29105"/>
    </cofactor>
</comment>
<evidence type="ECO:0000256" key="3">
    <source>
        <dbReference type="ARBA" id="ARBA00022588"/>
    </source>
</evidence>
<name>A0A2Y9QMV5_TRIMA</name>
<dbReference type="GO" id="GO:0008270">
    <property type="term" value="F:zinc ion binding"/>
    <property type="evidence" value="ECO:0007669"/>
    <property type="project" value="InterPro"/>
</dbReference>
<comment type="catalytic activity">
    <reaction evidence="10">
        <text>a 2'-deoxycytidine in single-stranded DNA + H2O + H(+) = a 2'-deoxyuridine in single-stranded DNA + NH4(+)</text>
        <dbReference type="Rhea" id="RHEA:50948"/>
        <dbReference type="Rhea" id="RHEA-COMP:12846"/>
        <dbReference type="Rhea" id="RHEA-COMP:12847"/>
        <dbReference type="ChEBI" id="CHEBI:15377"/>
        <dbReference type="ChEBI" id="CHEBI:15378"/>
        <dbReference type="ChEBI" id="CHEBI:28938"/>
        <dbReference type="ChEBI" id="CHEBI:85452"/>
        <dbReference type="ChEBI" id="CHEBI:133902"/>
        <dbReference type="EC" id="3.5.4.38"/>
    </reaction>
</comment>
<evidence type="ECO:0000256" key="7">
    <source>
        <dbReference type="ARBA" id="ARBA00022859"/>
    </source>
</evidence>
<evidence type="ECO:0000313" key="12">
    <source>
        <dbReference type="Proteomes" id="UP000248480"/>
    </source>
</evidence>
<dbReference type="InParanoid" id="A0A2Y9QMV5"/>
<dbReference type="Pfam" id="PF18772">
    <property type="entry name" value="APOBEC2"/>
    <property type="match status" value="2"/>
</dbReference>
<keyword evidence="4" id="KW-0479">Metal-binding</keyword>
<evidence type="ECO:0000259" key="11">
    <source>
        <dbReference type="PROSITE" id="PS51747"/>
    </source>
</evidence>
<evidence type="ECO:0000256" key="6">
    <source>
        <dbReference type="ARBA" id="ARBA00022833"/>
    </source>
</evidence>
<dbReference type="FunFam" id="3.40.140.10:FF:000029">
    <property type="entry name" value="DNA dC-&gt;dU-editing enzyme APOBEC-3G"/>
    <property type="match status" value="1"/>
</dbReference>
<feature type="domain" description="CMP/dCMP-type deaminase" evidence="11">
    <location>
        <begin position="34"/>
        <end position="150"/>
    </location>
</feature>
<evidence type="ECO:0000256" key="9">
    <source>
        <dbReference type="ARBA" id="ARBA00029489"/>
    </source>
</evidence>
<dbReference type="Proteomes" id="UP000248480">
    <property type="component" value="Unplaced"/>
</dbReference>
<dbReference type="InterPro" id="IPR050610">
    <property type="entry name" value="APOBEC_Cyt_Deaminase"/>
</dbReference>
<reference evidence="13" key="1">
    <citation type="submission" date="2025-08" db="UniProtKB">
        <authorList>
            <consortium name="RefSeq"/>
        </authorList>
    </citation>
    <scope>IDENTIFICATION</scope>
</reference>
<dbReference type="GO" id="GO:0005634">
    <property type="term" value="C:nucleus"/>
    <property type="evidence" value="ECO:0007669"/>
    <property type="project" value="TreeGrafter"/>
</dbReference>
<dbReference type="GO" id="GO:0045869">
    <property type="term" value="P:negative regulation of single stranded viral RNA replication via double stranded DNA intermediate"/>
    <property type="evidence" value="ECO:0007669"/>
    <property type="project" value="TreeGrafter"/>
</dbReference>
<dbReference type="GO" id="GO:0051607">
    <property type="term" value="P:defense response to virus"/>
    <property type="evidence" value="ECO:0007669"/>
    <property type="project" value="UniProtKB-KW"/>
</dbReference>
<accession>A0A2Y9QMV5</accession>
<dbReference type="STRING" id="127582.A0A2Y9QMV5"/>
<evidence type="ECO:0000256" key="1">
    <source>
        <dbReference type="ARBA" id="ARBA00001947"/>
    </source>
</evidence>
<dbReference type="AlphaFoldDB" id="A0A2Y9QMV5"/>
<dbReference type="RefSeq" id="XP_023584820.1">
    <property type="nucleotide sequence ID" value="XM_023729052.1"/>
</dbReference>
<dbReference type="FunCoup" id="A0A2Y9QMV5">
    <property type="interactions" value="1105"/>
</dbReference>